<protein>
    <submittedName>
        <fullName evidence="2">Uncharacterized protein</fullName>
    </submittedName>
</protein>
<reference evidence="2" key="2">
    <citation type="submission" date="2018-10" db="UniProtKB">
        <authorList>
            <consortium name="EnsemblPlants"/>
        </authorList>
    </citation>
    <scope>IDENTIFICATION</scope>
</reference>
<dbReference type="Gramene" id="TraesCS4A03G0583600.2">
    <property type="protein sequence ID" value="TraesCS4A03G0583600.2.CDS"/>
    <property type="gene ID" value="TraesCS4A03G0583600"/>
</dbReference>
<evidence type="ECO:0000256" key="1">
    <source>
        <dbReference type="SAM" id="MobiDB-lite"/>
    </source>
</evidence>
<evidence type="ECO:0000313" key="2">
    <source>
        <dbReference type="EnsemblPlants" id="TraesCS4A02G219100.1"/>
    </source>
</evidence>
<dbReference type="SUPFAM" id="SSF54001">
    <property type="entry name" value="Cysteine proteinases"/>
    <property type="match status" value="1"/>
</dbReference>
<dbReference type="Gramene" id="TraesCS4A02G219100.1">
    <property type="protein sequence ID" value="TraesCS4A02G219100.1"/>
    <property type="gene ID" value="TraesCS4A02G219100"/>
</dbReference>
<reference evidence="2" key="1">
    <citation type="submission" date="2018-08" db="EMBL/GenBank/DDBJ databases">
        <authorList>
            <person name="Rossello M."/>
        </authorList>
    </citation>
    <scope>NUCLEOTIDE SEQUENCE [LARGE SCALE GENOMIC DNA]</scope>
    <source>
        <strain evidence="2">cv. Chinese Spring</strain>
    </source>
</reference>
<dbReference type="Gene3D" id="3.40.395.10">
    <property type="entry name" value="Adenoviral Proteinase, Chain A"/>
    <property type="match status" value="1"/>
</dbReference>
<sequence length="1055" mass="117326">MDGYGVPASGPSTLRQIDDVPSESEDEEGIGFPAGGAVAESDSDEEDQIQVNGKAPSIGSRCSVKKLHDLISSFDEEKRQYVAEMEFGGLLELPKITRTDRHFLMSILSHIDEEASSITIDHKRDMQFFDEDVKLVIGIPCGTAPVRPPDHAVPEAVVTQIREMFGIGPGEHSILPIVEAVKQTYGRPMTTHEKNRFKVGLVICACTYLLAPTMKNDYFCTDYWGALATAELIHMHNWCRYTREELLVAAKRVKADLLGGRLKSNLSGCLPFVQVFYIDNLDVGEQNIDHTARPRVKAYSYAAIRSIIEKDIKSRKGDYPVIYGRLLPRPAADVCYHRNPITRQRAASTSAGRDSRSSVPSNRGSLDIKEASYLVLDKISKFTARCEEVLISTARKKEEENHRHFSALNTLENSAQQKIKKEAKRMRDEFFSFFKNFERQHAAIRMRRGASGVDVDSGNCRNASPIPDLAVSTPCNAKPTPPASGGCQGNTNSSPDVVEVTPRRFKRIAKKPKKVTFECGPSGVMDITDIEDNVNDCLSHPTAIRSTSALEDGNPEDSSPVVNIALDSLIREAERYSRSGKQIVDGSTATRDSILELASRGQSSGAKDVEDGAATYSVCCAQDPNFDNRRQWNYPSGHPLIEETPSFDLGVFTPPCNKAKEPTSLSIGSIKGITRKDLFGAGEFSTKTPGSADQVTPSTPFHIGSATIHPTQEHRVVAHVSPVSCTRSVATGLLDFREEVEADCVNLNKPVEEISLPAPPPKRRVAPGPAGRSPFVMQYRLSERASGDATHLYLTFSQMDGAVLSNNWVVSPFPSYIELTGIVLKRQLSVGGFIEIDLMNVFMRRFQQLENAWARKYGDSSWRHYLEPDFMSHVLRGGGFIHNDYVRNIFVGHHISHDVNRCPMMVLPVHHAHAWSTYIFDFPRRRTTILDPMINNGDRPADELRNEHIKIADELRGALMECIAEYFDGWTPKTKGWQNWFPKLTTGPWVCSRASSGVMALHYARQWMGTKLQRTLSPMGDEIDQSRMILFYEVLGLAGNIGQLPTKFKICQNVC</sequence>
<dbReference type="AlphaFoldDB" id="A0A3B6HZ25"/>
<dbReference type="PANTHER" id="PTHR34835">
    <property type="entry name" value="OS07G0283600 PROTEIN-RELATED"/>
    <property type="match status" value="1"/>
</dbReference>
<dbReference type="Proteomes" id="UP000019116">
    <property type="component" value="Chromosome 4A"/>
</dbReference>
<dbReference type="InterPro" id="IPR038765">
    <property type="entry name" value="Papain-like_cys_pep_sf"/>
</dbReference>
<name>A0A3B6HZ25_WHEAT</name>
<feature type="region of interest" description="Disordered" evidence="1">
    <location>
        <begin position="344"/>
        <end position="363"/>
    </location>
</feature>
<organism evidence="2">
    <name type="scientific">Triticum aestivum</name>
    <name type="common">Wheat</name>
    <dbReference type="NCBI Taxonomy" id="4565"/>
    <lineage>
        <taxon>Eukaryota</taxon>
        <taxon>Viridiplantae</taxon>
        <taxon>Streptophyta</taxon>
        <taxon>Embryophyta</taxon>
        <taxon>Tracheophyta</taxon>
        <taxon>Spermatophyta</taxon>
        <taxon>Magnoliopsida</taxon>
        <taxon>Liliopsida</taxon>
        <taxon>Poales</taxon>
        <taxon>Poaceae</taxon>
        <taxon>BOP clade</taxon>
        <taxon>Pooideae</taxon>
        <taxon>Triticodae</taxon>
        <taxon>Triticeae</taxon>
        <taxon>Triticinae</taxon>
        <taxon>Triticum</taxon>
    </lineage>
</organism>
<keyword evidence="3" id="KW-1185">Reference proteome</keyword>
<dbReference type="Gramene" id="TraesSTA4A03G02116140.1">
    <property type="protein sequence ID" value="TraesSTA4A03G02116140.1"/>
    <property type="gene ID" value="TraesSTA4A03G02116140"/>
</dbReference>
<dbReference type="Gramene" id="TraesLDM4A03G02118160.2">
    <property type="protein sequence ID" value="TraesLDM4A03G02118160.2"/>
    <property type="gene ID" value="TraesLDM4A03G02118160"/>
</dbReference>
<dbReference type="Gramene" id="TraesSTA4A03G02116140.2">
    <property type="protein sequence ID" value="TraesSTA4A03G02116140.2"/>
    <property type="gene ID" value="TraesSTA4A03G02116140"/>
</dbReference>
<accession>A0A3B6HZ25</accession>
<feature type="compositionally biased region" description="Acidic residues" evidence="1">
    <location>
        <begin position="20"/>
        <end position="29"/>
    </location>
</feature>
<feature type="region of interest" description="Disordered" evidence="1">
    <location>
        <begin position="1"/>
        <end position="46"/>
    </location>
</feature>
<gene>
    <name evidence="2" type="primary">LOC123086765</name>
</gene>
<dbReference type="PANTHER" id="PTHR34835:SF63">
    <property type="entry name" value="AMINOTRANSFERASE-LIKE PLANT MOBILE DOMAIN-CONTAINING PROTEIN"/>
    <property type="match status" value="1"/>
</dbReference>
<dbReference type="PaxDb" id="4565-Traes_4AL_FC5D66106.1"/>
<dbReference type="Gramene" id="TraesNOR4A03G02141450.1">
    <property type="protein sequence ID" value="TraesNOR4A03G02141450.1"/>
    <property type="gene ID" value="TraesNOR4A03G02141450"/>
</dbReference>
<proteinExistence type="predicted"/>
<evidence type="ECO:0000313" key="3">
    <source>
        <dbReference type="Proteomes" id="UP000019116"/>
    </source>
</evidence>
<dbReference type="STRING" id="4565.A0A3B6HZ25"/>
<dbReference type="EnsemblPlants" id="TraesCS4A02G219100.1">
    <property type="protein sequence ID" value="TraesCS4A02G219100.1"/>
    <property type="gene ID" value="TraesCS4A02G219100"/>
</dbReference>